<keyword evidence="1" id="KW-0472">Membrane</keyword>
<protein>
    <recommendedName>
        <fullName evidence="4">Glycine zipper family protein</fullName>
    </recommendedName>
</protein>
<sequence length="150" mass="16846">MTLKNTIIFFESLNRKATKKSEIKVYNKFIDILSKLENRTFNANEIKSIEMELDDLNLKSNPDNKNKFYKKALSKFEDYLKEVFSLTTKGHYINASVSLGILFGVVLGVVIGERFEKAIGLSIGISIGMFIGVFIGKRLDAKAKATGNLL</sequence>
<keyword evidence="3" id="KW-1185">Reference proteome</keyword>
<accession>A0ABT5S7E2</accession>
<keyword evidence="1" id="KW-0812">Transmembrane</keyword>
<feature type="transmembrane region" description="Helical" evidence="1">
    <location>
        <begin position="118"/>
        <end position="136"/>
    </location>
</feature>
<organism evidence="2 3">
    <name type="scientific">Polaribacter ponticola</name>
    <dbReference type="NCBI Taxonomy" id="2978475"/>
    <lineage>
        <taxon>Bacteria</taxon>
        <taxon>Pseudomonadati</taxon>
        <taxon>Bacteroidota</taxon>
        <taxon>Flavobacteriia</taxon>
        <taxon>Flavobacteriales</taxon>
        <taxon>Flavobacteriaceae</taxon>
    </lineage>
</organism>
<comment type="caution">
    <text evidence="2">The sequence shown here is derived from an EMBL/GenBank/DDBJ whole genome shotgun (WGS) entry which is preliminary data.</text>
</comment>
<evidence type="ECO:0000256" key="1">
    <source>
        <dbReference type="SAM" id="Phobius"/>
    </source>
</evidence>
<reference evidence="2" key="1">
    <citation type="submission" date="2023-02" db="EMBL/GenBank/DDBJ databases">
        <title>Polaribacter ponticola sp. nov., isolated from seawater.</title>
        <authorList>
            <person name="Baek J.H."/>
            <person name="Kim J.M."/>
            <person name="Choi D.G."/>
            <person name="Jeon C.O."/>
        </authorList>
    </citation>
    <scope>NUCLEOTIDE SEQUENCE</scope>
    <source>
        <strain evidence="2">MSW5</strain>
    </source>
</reference>
<name>A0ABT5S7E2_9FLAO</name>
<evidence type="ECO:0000313" key="2">
    <source>
        <dbReference type="EMBL" id="MDD7914024.1"/>
    </source>
</evidence>
<dbReference type="EMBL" id="JAOSLC020000003">
    <property type="protein sequence ID" value="MDD7914024.1"/>
    <property type="molecule type" value="Genomic_DNA"/>
</dbReference>
<proteinExistence type="predicted"/>
<dbReference type="Proteomes" id="UP001151478">
    <property type="component" value="Unassembled WGS sequence"/>
</dbReference>
<evidence type="ECO:0000313" key="3">
    <source>
        <dbReference type="Proteomes" id="UP001151478"/>
    </source>
</evidence>
<gene>
    <name evidence="2" type="ORF">N5A56_006130</name>
</gene>
<keyword evidence="1" id="KW-1133">Transmembrane helix</keyword>
<dbReference type="RefSeq" id="WP_265724697.1">
    <property type="nucleotide sequence ID" value="NZ_JAOSLC020000003.1"/>
</dbReference>
<evidence type="ECO:0008006" key="4">
    <source>
        <dbReference type="Google" id="ProtNLM"/>
    </source>
</evidence>
<feature type="transmembrane region" description="Helical" evidence="1">
    <location>
        <begin position="92"/>
        <end position="112"/>
    </location>
</feature>